<feature type="transmembrane region" description="Helical" evidence="7">
    <location>
        <begin position="150"/>
        <end position="168"/>
    </location>
</feature>
<keyword evidence="4 7" id="KW-0812">Transmembrane</keyword>
<feature type="transmembrane region" description="Helical" evidence="7">
    <location>
        <begin position="211"/>
        <end position="228"/>
    </location>
</feature>
<evidence type="ECO:0000256" key="1">
    <source>
        <dbReference type="ARBA" id="ARBA00004651"/>
    </source>
</evidence>
<comment type="subcellular location">
    <subcellularLocation>
        <location evidence="1">Cell membrane</location>
        <topology evidence="1">Multi-pass membrane protein</topology>
    </subcellularLocation>
</comment>
<keyword evidence="6 7" id="KW-0472">Membrane</keyword>
<comment type="similarity">
    <text evidence="2">Belongs to the acyltransferase 3 family.</text>
</comment>
<feature type="transmembrane region" description="Helical" evidence="7">
    <location>
        <begin position="121"/>
        <end position="143"/>
    </location>
</feature>
<keyword evidence="9" id="KW-0808">Transferase</keyword>
<dbReference type="EMBL" id="SGXF01000001">
    <property type="protein sequence ID" value="RZT02064.1"/>
    <property type="molecule type" value="Genomic_DNA"/>
</dbReference>
<feature type="transmembrane region" description="Helical" evidence="7">
    <location>
        <begin position="180"/>
        <end position="199"/>
    </location>
</feature>
<organism evidence="9 10">
    <name type="scientific">Cuneatibacter caecimuris</name>
    <dbReference type="NCBI Taxonomy" id="1796618"/>
    <lineage>
        <taxon>Bacteria</taxon>
        <taxon>Bacillati</taxon>
        <taxon>Bacillota</taxon>
        <taxon>Clostridia</taxon>
        <taxon>Lachnospirales</taxon>
        <taxon>Lachnospiraceae</taxon>
        <taxon>Cuneatibacter</taxon>
    </lineage>
</organism>
<protein>
    <submittedName>
        <fullName evidence="9">Surface polysaccharide O-acyltransferase-like enzyme</fullName>
    </submittedName>
</protein>
<reference evidence="9 10" key="1">
    <citation type="submission" date="2019-02" db="EMBL/GenBank/DDBJ databases">
        <title>Genomic Encyclopedia of Type Strains, Phase IV (KMG-IV): sequencing the most valuable type-strain genomes for metagenomic binning, comparative biology and taxonomic classification.</title>
        <authorList>
            <person name="Goeker M."/>
        </authorList>
    </citation>
    <scope>NUCLEOTIDE SEQUENCE [LARGE SCALE GENOMIC DNA]</scope>
    <source>
        <strain evidence="9 10">DSM 29486</strain>
    </source>
</reference>
<sequence>MRDQKRVIGYDYLRVIAIFMVVVIHGNVAFIAGNNESSNIIAMWIDAFCLVSVPCFLMISGALLLESESSFPLKNMRKRFTKQGIPFLVWSFIYVFFRIILKKIPLNSFAFTSLLYEPAYYQFWFMYTLLAIYLLLPVLTTLVHHISRRVYQYVLGVWLLFSVLQPMLEHFFPSFRLSSHVDLVMCEGYLGYFLLGYYLKKYGSEITKRNAIRLFVCGCAITGILVWSEYAFSGINFQGYFYKNYLTPGVVLASIGAFAFFQNRTFRHGYLITCLSNISIGVFYIHMLVMTAFEYAGFSGANSLFICEVKCAAVYGISVVVSFCISKIPGVRKILLGIN</sequence>
<evidence type="ECO:0000256" key="7">
    <source>
        <dbReference type="SAM" id="Phobius"/>
    </source>
</evidence>
<dbReference type="PANTHER" id="PTHR40074:SF2">
    <property type="entry name" value="O-ACETYLTRANSFERASE WECH"/>
    <property type="match status" value="1"/>
</dbReference>
<evidence type="ECO:0000256" key="4">
    <source>
        <dbReference type="ARBA" id="ARBA00022692"/>
    </source>
</evidence>
<comment type="caution">
    <text evidence="9">The sequence shown here is derived from an EMBL/GenBank/DDBJ whole genome shotgun (WGS) entry which is preliminary data.</text>
</comment>
<dbReference type="GO" id="GO:0005886">
    <property type="term" value="C:plasma membrane"/>
    <property type="evidence" value="ECO:0007669"/>
    <property type="project" value="UniProtKB-SubCell"/>
</dbReference>
<evidence type="ECO:0000256" key="5">
    <source>
        <dbReference type="ARBA" id="ARBA00022989"/>
    </source>
</evidence>
<evidence type="ECO:0000259" key="8">
    <source>
        <dbReference type="Pfam" id="PF01757"/>
    </source>
</evidence>
<keyword evidence="5 7" id="KW-1133">Transmembrane helix</keyword>
<evidence type="ECO:0000256" key="6">
    <source>
        <dbReference type="ARBA" id="ARBA00023136"/>
    </source>
</evidence>
<accession>A0A4Q7PMJ0</accession>
<evidence type="ECO:0000256" key="3">
    <source>
        <dbReference type="ARBA" id="ARBA00022475"/>
    </source>
</evidence>
<dbReference type="GO" id="GO:0016413">
    <property type="term" value="F:O-acetyltransferase activity"/>
    <property type="evidence" value="ECO:0007669"/>
    <property type="project" value="TreeGrafter"/>
</dbReference>
<feature type="transmembrane region" description="Helical" evidence="7">
    <location>
        <begin position="44"/>
        <end position="65"/>
    </location>
</feature>
<dbReference type="Pfam" id="PF01757">
    <property type="entry name" value="Acyl_transf_3"/>
    <property type="match status" value="1"/>
</dbReference>
<feature type="transmembrane region" description="Helical" evidence="7">
    <location>
        <begin position="240"/>
        <end position="261"/>
    </location>
</feature>
<dbReference type="AlphaFoldDB" id="A0A4Q7PMJ0"/>
<keyword evidence="9" id="KW-0012">Acyltransferase</keyword>
<name>A0A4Q7PMJ0_9FIRM</name>
<dbReference type="Proteomes" id="UP000292927">
    <property type="component" value="Unassembled WGS sequence"/>
</dbReference>
<dbReference type="RefSeq" id="WP_130432116.1">
    <property type="nucleotide sequence ID" value="NZ_SGXF01000001.1"/>
</dbReference>
<evidence type="ECO:0000313" key="9">
    <source>
        <dbReference type="EMBL" id="RZT02064.1"/>
    </source>
</evidence>
<feature type="domain" description="Acyltransferase 3" evidence="8">
    <location>
        <begin position="9"/>
        <end position="322"/>
    </location>
</feature>
<feature type="transmembrane region" description="Helical" evidence="7">
    <location>
        <begin position="268"/>
        <end position="289"/>
    </location>
</feature>
<feature type="transmembrane region" description="Helical" evidence="7">
    <location>
        <begin position="12"/>
        <end position="32"/>
    </location>
</feature>
<keyword evidence="3" id="KW-1003">Cell membrane</keyword>
<feature type="transmembrane region" description="Helical" evidence="7">
    <location>
        <begin position="85"/>
        <end position="101"/>
    </location>
</feature>
<gene>
    <name evidence="9" type="ORF">EV209_0169</name>
</gene>
<dbReference type="InterPro" id="IPR002656">
    <property type="entry name" value="Acyl_transf_3_dom"/>
</dbReference>
<dbReference type="GO" id="GO:0009246">
    <property type="term" value="P:enterobacterial common antigen biosynthetic process"/>
    <property type="evidence" value="ECO:0007669"/>
    <property type="project" value="TreeGrafter"/>
</dbReference>
<dbReference type="OrthoDB" id="9810469at2"/>
<proteinExistence type="inferred from homology"/>
<dbReference type="PANTHER" id="PTHR40074">
    <property type="entry name" value="O-ACETYLTRANSFERASE WECH"/>
    <property type="match status" value="1"/>
</dbReference>
<keyword evidence="10" id="KW-1185">Reference proteome</keyword>
<evidence type="ECO:0000256" key="2">
    <source>
        <dbReference type="ARBA" id="ARBA00007400"/>
    </source>
</evidence>
<evidence type="ECO:0000313" key="10">
    <source>
        <dbReference type="Proteomes" id="UP000292927"/>
    </source>
</evidence>
<feature type="transmembrane region" description="Helical" evidence="7">
    <location>
        <begin position="301"/>
        <end position="325"/>
    </location>
</feature>